<reference evidence="1" key="1">
    <citation type="submission" date="2016-12" db="EMBL/GenBank/DDBJ databases">
        <title>The genomes of Aspergillus section Nigri reveals drivers in fungal speciation.</title>
        <authorList>
            <consortium name="DOE Joint Genome Institute"/>
            <person name="Vesth T.C."/>
            <person name="Nybo J."/>
            <person name="Theobald S."/>
            <person name="Brandl J."/>
            <person name="Frisvad J.C."/>
            <person name="Nielsen K.F."/>
            <person name="Lyhne E.K."/>
            <person name="Kogle M.E."/>
            <person name="Kuo A."/>
            <person name="Riley R."/>
            <person name="Clum A."/>
            <person name="Nolan M."/>
            <person name="Lipzen A."/>
            <person name="Salamov A."/>
            <person name="Henrissat B."/>
            <person name="Wiebenga A."/>
            <person name="De vries R.P."/>
            <person name="Grigoriev I.V."/>
            <person name="Mortensen U.H."/>
            <person name="Andersen M.R."/>
            <person name="Baker S.E."/>
        </authorList>
    </citation>
    <scope>NUCLEOTIDE SEQUENCE</scope>
    <source>
        <strain evidence="1">IBT 28561</strain>
    </source>
</reference>
<dbReference type="GeneID" id="36542336"/>
<dbReference type="VEuPathDB" id="FungiDB:P168DRAFT_263631"/>
<dbReference type="SUPFAM" id="SSF50969">
    <property type="entry name" value="YVTN repeat-like/Quinoprotein amine dehydrogenase"/>
    <property type="match status" value="1"/>
</dbReference>
<comment type="caution">
    <text evidence="1">The sequence shown here is derived from an EMBL/GenBank/DDBJ whole genome shotgun (WGS) entry which is preliminary data.</text>
</comment>
<dbReference type="GO" id="GO:1990810">
    <property type="term" value="P:microtubule anchoring at mitotic spindle pole body"/>
    <property type="evidence" value="ECO:0007669"/>
    <property type="project" value="TreeGrafter"/>
</dbReference>
<dbReference type="Gene3D" id="2.130.10.10">
    <property type="entry name" value="YVTN repeat-like/Quinoprotein amine dehydrogenase"/>
    <property type="match status" value="2"/>
</dbReference>
<dbReference type="RefSeq" id="XP_024697828.1">
    <property type="nucleotide sequence ID" value="XM_024834812.1"/>
</dbReference>
<dbReference type="PANTHER" id="PTHR16220">
    <property type="entry name" value="WD REPEAT PROTEIN 8-RELATED"/>
    <property type="match status" value="1"/>
</dbReference>
<dbReference type="InterPro" id="IPR011044">
    <property type="entry name" value="Quino_amine_DH_bsu"/>
</dbReference>
<dbReference type="InterPro" id="IPR015943">
    <property type="entry name" value="WD40/YVTN_repeat-like_dom_sf"/>
</dbReference>
<dbReference type="GO" id="GO:0005815">
    <property type="term" value="C:microtubule organizing center"/>
    <property type="evidence" value="ECO:0007669"/>
    <property type="project" value="TreeGrafter"/>
</dbReference>
<accession>A0A2I1DH81</accession>
<dbReference type="PANTHER" id="PTHR16220:SF0">
    <property type="entry name" value="WD REPEAT-CONTAINING PROTEIN WRAP73"/>
    <property type="match status" value="1"/>
</dbReference>
<dbReference type="EMBL" id="MSFM01000001">
    <property type="protein sequence ID" value="PKY09234.1"/>
    <property type="molecule type" value="Genomic_DNA"/>
</dbReference>
<dbReference type="OrthoDB" id="308690at2759"/>
<dbReference type="GO" id="GO:1990811">
    <property type="term" value="C:MWP complex"/>
    <property type="evidence" value="ECO:0007669"/>
    <property type="project" value="TreeGrafter"/>
</dbReference>
<keyword evidence="2" id="KW-1185">Reference proteome</keyword>
<gene>
    <name evidence="1" type="ORF">P168DRAFT_263631</name>
</gene>
<name>A0A2I1DH81_ASPC2</name>
<dbReference type="InterPro" id="IPR052778">
    <property type="entry name" value="Centrosome-WD_assoc"/>
</dbReference>
<sequence length="474" mass="51944">MDSTGGVSPSISLSDDGAYAAQINGKEVFVHLNPTSSQFKDVQTVKVKENTTKFLKFSRQEPSSSPGDDNEPGRRLLHASDTRLLVWQLDPLDLHAEIESLEPGFMNIDFGGDSNEVIVFHAWNTKLTIFGLDTGRSQVIKSPKFAHYNGFGYRPRTREFAVLLKPDTTDILTIHGFRSYEVIGRSVLPTVDAQGLKWSPDGRWIAVWDAASCGTKVLIFTADGQLFRTYTGPPGVDDSFDLGVRGLEWGPVDGGRGASEYLAIAKVDGSVDLLSTKTFSCSTSLSHSFQIDQHTPTVWSERYANDGSLEYGDCSGPQAFSVITEPTGSPRGVSLIAFNSNGNLLTTVDQIRPNIVWIWELGPTTALVSILVHEHPVRQIVWHPSQTRLLITTSNSAVAAVRHWCLSRQPSIIPVHAAHSDSGRYDVRWLPPALDEDDTSAIWFGTQEEYVLGQIGDDGFTLLNAISNKGGVNK</sequence>
<evidence type="ECO:0000313" key="1">
    <source>
        <dbReference type="EMBL" id="PKY09234.1"/>
    </source>
</evidence>
<organism evidence="1 2">
    <name type="scientific">Aspergillus campestris (strain IBT 28561)</name>
    <dbReference type="NCBI Taxonomy" id="1392248"/>
    <lineage>
        <taxon>Eukaryota</taxon>
        <taxon>Fungi</taxon>
        <taxon>Dikarya</taxon>
        <taxon>Ascomycota</taxon>
        <taxon>Pezizomycotina</taxon>
        <taxon>Eurotiomycetes</taxon>
        <taxon>Eurotiomycetidae</taxon>
        <taxon>Eurotiales</taxon>
        <taxon>Aspergillaceae</taxon>
        <taxon>Aspergillus</taxon>
        <taxon>Aspergillus subgen. Circumdati</taxon>
    </lineage>
</organism>
<dbReference type="Proteomes" id="UP000234254">
    <property type="component" value="Unassembled WGS sequence"/>
</dbReference>
<evidence type="ECO:0000313" key="2">
    <source>
        <dbReference type="Proteomes" id="UP000234254"/>
    </source>
</evidence>
<dbReference type="AlphaFoldDB" id="A0A2I1DH81"/>
<protein>
    <submittedName>
        <fullName evidence="1">WD40 domain protein</fullName>
    </submittedName>
</protein>
<proteinExistence type="predicted"/>